<comment type="subcellular location">
    <subcellularLocation>
        <location evidence="2">Chromosome</location>
        <location evidence="2">Centromere</location>
        <location evidence="2">Kinetochore</location>
    </subcellularLocation>
    <subcellularLocation>
        <location evidence="1">Nucleus</location>
    </subcellularLocation>
</comment>
<evidence type="ECO:0000256" key="1">
    <source>
        <dbReference type="ARBA" id="ARBA00004123"/>
    </source>
</evidence>
<evidence type="ECO:0000256" key="8">
    <source>
        <dbReference type="ARBA" id="ARBA00023306"/>
    </source>
</evidence>
<feature type="coiled-coil region" evidence="10">
    <location>
        <begin position="166"/>
        <end position="197"/>
    </location>
</feature>
<keyword evidence="7" id="KW-0539">Nucleus</keyword>
<evidence type="ECO:0008006" key="14">
    <source>
        <dbReference type="Google" id="ProtNLM"/>
    </source>
</evidence>
<evidence type="ECO:0000256" key="7">
    <source>
        <dbReference type="ARBA" id="ARBA00023242"/>
    </source>
</evidence>
<gene>
    <name evidence="12" type="ORF">WHR41_03775</name>
</gene>
<keyword evidence="9" id="KW-0137">Centromere</keyword>
<proteinExistence type="predicted"/>
<keyword evidence="6" id="KW-0995">Kinetochore</keyword>
<evidence type="ECO:0000256" key="9">
    <source>
        <dbReference type="ARBA" id="ARBA00023328"/>
    </source>
</evidence>
<dbReference type="GO" id="GO:0000444">
    <property type="term" value="C:MIS12/MIND type complex"/>
    <property type="evidence" value="ECO:0007669"/>
    <property type="project" value="InterPro"/>
</dbReference>
<dbReference type="GeneID" id="96005219"/>
<evidence type="ECO:0000256" key="5">
    <source>
        <dbReference type="ARBA" id="ARBA00022776"/>
    </source>
</evidence>
<evidence type="ECO:0000256" key="4">
    <source>
        <dbReference type="ARBA" id="ARBA00022618"/>
    </source>
</evidence>
<evidence type="ECO:0000256" key="11">
    <source>
        <dbReference type="SAM" id="MobiDB-lite"/>
    </source>
</evidence>
<dbReference type="Proteomes" id="UP000803884">
    <property type="component" value="Unassembled WGS sequence"/>
</dbReference>
<protein>
    <recommendedName>
        <fullName evidence="14">MIND kinetochore complex component Nnf1</fullName>
    </recommendedName>
</protein>
<keyword evidence="8" id="KW-0131">Cell cycle</keyword>
<dbReference type="RefSeq" id="XP_069230667.1">
    <property type="nucleotide sequence ID" value="XM_069372381.1"/>
</dbReference>
<keyword evidence="3" id="KW-0158">Chromosome</keyword>
<evidence type="ECO:0000256" key="3">
    <source>
        <dbReference type="ARBA" id="ARBA00022454"/>
    </source>
</evidence>
<organism evidence="12 13">
    <name type="scientific">Cladosporium halotolerans</name>
    <dbReference type="NCBI Taxonomy" id="1052096"/>
    <lineage>
        <taxon>Eukaryota</taxon>
        <taxon>Fungi</taxon>
        <taxon>Dikarya</taxon>
        <taxon>Ascomycota</taxon>
        <taxon>Pezizomycotina</taxon>
        <taxon>Dothideomycetes</taxon>
        <taxon>Dothideomycetidae</taxon>
        <taxon>Cladosporiales</taxon>
        <taxon>Cladosporiaceae</taxon>
        <taxon>Cladosporium</taxon>
    </lineage>
</organism>
<evidence type="ECO:0000256" key="2">
    <source>
        <dbReference type="ARBA" id="ARBA00004629"/>
    </source>
</evidence>
<evidence type="ECO:0000256" key="6">
    <source>
        <dbReference type="ARBA" id="ARBA00022838"/>
    </source>
</evidence>
<feature type="region of interest" description="Disordered" evidence="11">
    <location>
        <begin position="1"/>
        <end position="33"/>
    </location>
</feature>
<sequence>MATDEQSMQDAPAPENERSPSPVPPPPVAAAPGPRATALQKLYGDAITHVLKTCSYNNFASCFPTPAKEVPDSLRHLHEQFTDRLGASMRINFEQILAERNVVPSLNELDGLIEDAKKRKAKAEEEANGEPVQAPVPPHSLPAQQLYLSHLAPSLSQQSLSLQTRQEDLQAENAEILQRVLQQRKEIEDLVKGLENVVVDLDQSAAALKPEDIEELVNEAREVDEDMRTKS</sequence>
<evidence type="ECO:0000313" key="13">
    <source>
        <dbReference type="Proteomes" id="UP000803884"/>
    </source>
</evidence>
<dbReference type="PANTHER" id="PTHR15459">
    <property type="entry name" value="POLYAMINE-MODULATED FACTOR 1"/>
    <property type="match status" value="1"/>
</dbReference>
<dbReference type="InterPro" id="IPR007128">
    <property type="entry name" value="PMF1/Nnf1"/>
</dbReference>
<feature type="region of interest" description="Disordered" evidence="11">
    <location>
        <begin position="120"/>
        <end position="140"/>
    </location>
</feature>
<evidence type="ECO:0000313" key="12">
    <source>
        <dbReference type="EMBL" id="KAL1587562.1"/>
    </source>
</evidence>
<keyword evidence="4" id="KW-0132">Cell division</keyword>
<reference evidence="12 13" key="1">
    <citation type="journal article" date="2020" name="Microbiol. Resour. Announc.">
        <title>Draft Genome Sequence of a Cladosporium Species Isolated from the Mesophotic Ascidian Didemnum maculosum.</title>
        <authorList>
            <person name="Gioti A."/>
            <person name="Siaperas R."/>
            <person name="Nikolaivits E."/>
            <person name="Le Goff G."/>
            <person name="Ouazzani J."/>
            <person name="Kotoulas G."/>
            <person name="Topakas E."/>
        </authorList>
    </citation>
    <scope>NUCLEOTIDE SEQUENCE [LARGE SCALE GENOMIC DNA]</scope>
    <source>
        <strain evidence="12 13">TM138-S3</strain>
    </source>
</reference>
<dbReference type="GO" id="GO:0051301">
    <property type="term" value="P:cell division"/>
    <property type="evidence" value="ECO:0007669"/>
    <property type="project" value="UniProtKB-KW"/>
</dbReference>
<evidence type="ECO:0000256" key="10">
    <source>
        <dbReference type="SAM" id="Coils"/>
    </source>
</evidence>
<comment type="caution">
    <text evidence="12">The sequence shown here is derived from an EMBL/GenBank/DDBJ whole genome shotgun (WGS) entry which is preliminary data.</text>
</comment>
<dbReference type="PANTHER" id="PTHR15459:SF3">
    <property type="entry name" value="POLYAMINE-MODULATED FACTOR 1"/>
    <property type="match status" value="1"/>
</dbReference>
<keyword evidence="5" id="KW-0498">Mitosis</keyword>
<keyword evidence="13" id="KW-1185">Reference proteome</keyword>
<name>A0AB34KR62_9PEZI</name>
<dbReference type="Pfam" id="PF03980">
    <property type="entry name" value="Nnf1"/>
    <property type="match status" value="1"/>
</dbReference>
<dbReference type="EMBL" id="JAAQHG020000010">
    <property type="protein sequence ID" value="KAL1587562.1"/>
    <property type="molecule type" value="Genomic_DNA"/>
</dbReference>
<dbReference type="GO" id="GO:0007059">
    <property type="term" value="P:chromosome segregation"/>
    <property type="evidence" value="ECO:0007669"/>
    <property type="project" value="TreeGrafter"/>
</dbReference>
<accession>A0AB34KR62</accession>
<keyword evidence="10" id="KW-0175">Coiled coil</keyword>
<dbReference type="AlphaFoldDB" id="A0AB34KR62"/>
<dbReference type="GO" id="GO:0005634">
    <property type="term" value="C:nucleus"/>
    <property type="evidence" value="ECO:0007669"/>
    <property type="project" value="UniProtKB-SubCell"/>
</dbReference>